<dbReference type="PANTHER" id="PTHR31672:SF13">
    <property type="entry name" value="F-BOX PROTEIN CPR30-LIKE"/>
    <property type="match status" value="1"/>
</dbReference>
<dbReference type="InterPro" id="IPR001810">
    <property type="entry name" value="F-box_dom"/>
</dbReference>
<protein>
    <submittedName>
        <fullName evidence="1">Uncharacterized protein</fullName>
    </submittedName>
</protein>
<dbReference type="PANTHER" id="PTHR31672">
    <property type="entry name" value="BNACNNG10540D PROTEIN"/>
    <property type="match status" value="1"/>
</dbReference>
<sequence length="401" mass="44915">MAGKRRADLPASPHPPRKKTAFVGTPCSRPSLASLPDDLTSEILSRLPARSAARLKCVCKGWLSVVSSRCFADAHLELSRSRPRMLILPCEYSPGKKAAFSMRFYEYNGGLASKLVHSEEFPMGIGRWTQPLHCDGLILTSTGDHEIMVRNLLTREFVFLPKGSQNQEQQHRKKILYDLGRTLPNVSHAGEGLTSSCMRPGRIGFFPSSTGLGLVSTHAAESTKQRAISIRGNIASESVCRFEVLTLGTNTVWRRTVDPPYPTRAVTPAHVRGFIYWRSADLPDESNPEVFIRFSLADETFSLIPYPPCDAQPVGFIELEGELCCACFAKPYAPKLPFTARPDLLFVIADRELFRYDIGNATMKKVPVAIKDLWYYQPDRNNYLPYSGKEMVSKPLIMWRV</sequence>
<accession>M8D446</accession>
<dbReference type="Gene3D" id="1.20.1280.50">
    <property type="match status" value="1"/>
</dbReference>
<dbReference type="SMART" id="SM00256">
    <property type="entry name" value="FBOX"/>
    <property type="match status" value="1"/>
</dbReference>
<dbReference type="AlphaFoldDB" id="M8D446"/>
<evidence type="ECO:0000313" key="1">
    <source>
        <dbReference type="EnsemblPlants" id="EMT31086"/>
    </source>
</evidence>
<dbReference type="CDD" id="cd22157">
    <property type="entry name" value="F-box_AtFBW1-like"/>
    <property type="match status" value="1"/>
</dbReference>
<name>M8D446_AEGTA</name>
<dbReference type="EnsemblPlants" id="EMT31086">
    <property type="protein sequence ID" value="EMT31086"/>
    <property type="gene ID" value="F775_04484"/>
</dbReference>
<dbReference type="PROSITE" id="PS50181">
    <property type="entry name" value="FBOX"/>
    <property type="match status" value="1"/>
</dbReference>
<reference evidence="1" key="1">
    <citation type="submission" date="2015-06" db="UniProtKB">
        <authorList>
            <consortium name="EnsemblPlants"/>
        </authorList>
    </citation>
    <scope>IDENTIFICATION</scope>
</reference>
<dbReference type="InterPro" id="IPR036047">
    <property type="entry name" value="F-box-like_dom_sf"/>
</dbReference>
<dbReference type="SUPFAM" id="SSF81383">
    <property type="entry name" value="F-box domain"/>
    <property type="match status" value="1"/>
</dbReference>
<dbReference type="InterPro" id="IPR050796">
    <property type="entry name" value="SCF_F-box_component"/>
</dbReference>
<proteinExistence type="predicted"/>
<organism evidence="1">
    <name type="scientific">Aegilops tauschii</name>
    <name type="common">Tausch's goatgrass</name>
    <name type="synonym">Aegilops squarrosa</name>
    <dbReference type="NCBI Taxonomy" id="37682"/>
    <lineage>
        <taxon>Eukaryota</taxon>
        <taxon>Viridiplantae</taxon>
        <taxon>Streptophyta</taxon>
        <taxon>Embryophyta</taxon>
        <taxon>Tracheophyta</taxon>
        <taxon>Spermatophyta</taxon>
        <taxon>Magnoliopsida</taxon>
        <taxon>Liliopsida</taxon>
        <taxon>Poales</taxon>
        <taxon>Poaceae</taxon>
        <taxon>BOP clade</taxon>
        <taxon>Pooideae</taxon>
        <taxon>Triticodae</taxon>
        <taxon>Triticeae</taxon>
        <taxon>Triticinae</taxon>
        <taxon>Aegilops</taxon>
    </lineage>
</organism>
<dbReference type="Pfam" id="PF00646">
    <property type="entry name" value="F-box"/>
    <property type="match status" value="1"/>
</dbReference>